<dbReference type="CDD" id="cd01831">
    <property type="entry name" value="Endoglucanase_E_like"/>
    <property type="match status" value="1"/>
</dbReference>
<keyword evidence="4" id="KW-1185">Reference proteome</keyword>
<feature type="signal peptide" evidence="1">
    <location>
        <begin position="1"/>
        <end position="23"/>
    </location>
</feature>
<dbReference type="GO" id="GO:0052689">
    <property type="term" value="F:carboxylic ester hydrolase activity"/>
    <property type="evidence" value="ECO:0007669"/>
    <property type="project" value="InterPro"/>
</dbReference>
<dbReference type="InterPro" id="IPR013830">
    <property type="entry name" value="SGNH_hydro"/>
</dbReference>
<dbReference type="PANTHER" id="PTHR37834">
    <property type="entry name" value="GDSL-LIKE LIPASE/ACYLHYDROLASE DOMAIN PROTEIN (AFU_ORTHOLOGUE AFUA_2G00620)"/>
    <property type="match status" value="1"/>
</dbReference>
<evidence type="ECO:0000256" key="1">
    <source>
        <dbReference type="SAM" id="SignalP"/>
    </source>
</evidence>
<organism evidence="3 4">
    <name type="scientific">Corynespora cassiicola Philippines</name>
    <dbReference type="NCBI Taxonomy" id="1448308"/>
    <lineage>
        <taxon>Eukaryota</taxon>
        <taxon>Fungi</taxon>
        <taxon>Dikarya</taxon>
        <taxon>Ascomycota</taxon>
        <taxon>Pezizomycotina</taxon>
        <taxon>Dothideomycetes</taxon>
        <taxon>Pleosporomycetidae</taxon>
        <taxon>Pleosporales</taxon>
        <taxon>Corynesporascaceae</taxon>
        <taxon>Corynespora</taxon>
    </lineage>
</organism>
<dbReference type="Pfam" id="PF13472">
    <property type="entry name" value="Lipase_GDSL_2"/>
    <property type="match status" value="1"/>
</dbReference>
<dbReference type="InterPro" id="IPR052762">
    <property type="entry name" value="PCW_deacetylase/CE"/>
</dbReference>
<feature type="domain" description="SGNH hydrolase-type esterase" evidence="2">
    <location>
        <begin position="182"/>
        <end position="376"/>
    </location>
</feature>
<dbReference type="InterPro" id="IPR036514">
    <property type="entry name" value="SGNH_hydro_sf"/>
</dbReference>
<dbReference type="SUPFAM" id="SSF52266">
    <property type="entry name" value="SGNH hydrolase"/>
    <property type="match status" value="1"/>
</dbReference>
<dbReference type="AlphaFoldDB" id="A0A2T2NDV3"/>
<protein>
    <submittedName>
        <fullName evidence="3">Acetylxylan esterase</fullName>
    </submittedName>
</protein>
<dbReference type="Proteomes" id="UP000240883">
    <property type="component" value="Unassembled WGS sequence"/>
</dbReference>
<dbReference type="Gene3D" id="3.40.50.1110">
    <property type="entry name" value="SGNH hydrolase"/>
    <property type="match status" value="1"/>
</dbReference>
<dbReference type="OrthoDB" id="426133at2759"/>
<proteinExistence type="predicted"/>
<keyword evidence="1" id="KW-0732">Signal</keyword>
<reference evidence="3 4" key="1">
    <citation type="journal article" date="2018" name="Front. Microbiol.">
        <title>Genome-Wide Analysis of Corynespora cassiicola Leaf Fall Disease Putative Effectors.</title>
        <authorList>
            <person name="Lopez D."/>
            <person name="Ribeiro S."/>
            <person name="Label P."/>
            <person name="Fumanal B."/>
            <person name="Venisse J.S."/>
            <person name="Kohler A."/>
            <person name="de Oliveira R.R."/>
            <person name="Labutti K."/>
            <person name="Lipzen A."/>
            <person name="Lail K."/>
            <person name="Bauer D."/>
            <person name="Ohm R.A."/>
            <person name="Barry K.W."/>
            <person name="Spatafora J."/>
            <person name="Grigoriev I.V."/>
            <person name="Martin F.M."/>
            <person name="Pujade-Renaud V."/>
        </authorList>
    </citation>
    <scope>NUCLEOTIDE SEQUENCE [LARGE SCALE GENOMIC DNA]</scope>
    <source>
        <strain evidence="3 4">Philippines</strain>
    </source>
</reference>
<dbReference type="InterPro" id="IPR037461">
    <property type="entry name" value="CtCE2-like_dom"/>
</dbReference>
<sequence length="415" mass="45770">MRWLSSVSSYLGAFAALVSLSTSVILQNGQVRETDFLDTSVASIGSNSTGWKTYGPNATELSYKGRWDSKHISWWAAPGLKFGFSGQDVAITFGNHTSPGVLVAYRVSGLDWQFTNITAGGTHHLVSPQRTPGLNATLPWQLPLSFELRVTNWAYGVQIQAVHVAAASSLIKLPNHGRNIEFIGDSLTSGMYATYEAFSGFGYSIGAGLGDAEFSITAYPGICLHDAECWGNPRGQTFQWFQTSDTSPRAADLYGAHPEPWDFAAHQPADLVLINLGTNDNNTANNVAAADYLASYIRFVREVHDVYPQAQIIIMSLWNGFGAVGSSYRQAGAFVDEIYQVYEHYKDDGFVHYFNSTGILQHNDIGPQWHPTDFGHIKVAAHVLQYIRLKFGWEFAATGPEVQHETLYWNDESGY</sequence>
<gene>
    <name evidence="3" type="ORF">BS50DRAFT_85346</name>
</gene>
<name>A0A2T2NDV3_CORCC</name>
<evidence type="ECO:0000259" key="2">
    <source>
        <dbReference type="Pfam" id="PF13472"/>
    </source>
</evidence>
<dbReference type="PANTHER" id="PTHR37834:SF2">
    <property type="entry name" value="ESTERASE, SGNH HYDROLASE-TYPE"/>
    <property type="match status" value="1"/>
</dbReference>
<accession>A0A2T2NDV3</accession>
<evidence type="ECO:0000313" key="3">
    <source>
        <dbReference type="EMBL" id="PSN63622.1"/>
    </source>
</evidence>
<evidence type="ECO:0000313" key="4">
    <source>
        <dbReference type="Proteomes" id="UP000240883"/>
    </source>
</evidence>
<dbReference type="EMBL" id="KZ678139">
    <property type="protein sequence ID" value="PSN63622.1"/>
    <property type="molecule type" value="Genomic_DNA"/>
</dbReference>
<feature type="chain" id="PRO_5015442704" evidence="1">
    <location>
        <begin position="24"/>
        <end position="415"/>
    </location>
</feature>